<evidence type="ECO:0000313" key="13">
    <source>
        <dbReference type="Proteomes" id="UP000789738"/>
    </source>
</evidence>
<dbReference type="AlphaFoldDB" id="A0AA86JWF6"/>
<keyword evidence="6 11" id="KW-0812">Transmembrane</keyword>
<keyword evidence="2" id="KW-0813">Transport</keyword>
<comment type="caution">
    <text evidence="12">The sequence shown here is derived from an EMBL/GenBank/DDBJ whole genome shotgun (WGS) entry which is preliminary data.</text>
</comment>
<keyword evidence="3" id="KW-1003">Cell membrane</keyword>
<keyword evidence="8 11" id="KW-0472">Membrane</keyword>
<evidence type="ECO:0000256" key="10">
    <source>
        <dbReference type="ARBA" id="ARBA00035686"/>
    </source>
</evidence>
<evidence type="ECO:0000256" key="5">
    <source>
        <dbReference type="ARBA" id="ARBA00022597"/>
    </source>
</evidence>
<feature type="transmembrane region" description="Helical" evidence="11">
    <location>
        <begin position="62"/>
        <end position="83"/>
    </location>
</feature>
<dbReference type="Pfam" id="PF02653">
    <property type="entry name" value="BPD_transp_2"/>
    <property type="match status" value="1"/>
</dbReference>
<reference evidence="12" key="1">
    <citation type="submission" date="2021-10" db="EMBL/GenBank/DDBJ databases">
        <authorList>
            <person name="Mesa V."/>
        </authorList>
    </citation>
    <scope>NUCLEOTIDE SEQUENCE</scope>
    <source>
        <strain evidence="12">CC3_PB</strain>
    </source>
</reference>
<proteinExistence type="predicted"/>
<evidence type="ECO:0000256" key="3">
    <source>
        <dbReference type="ARBA" id="ARBA00022475"/>
    </source>
</evidence>
<keyword evidence="4" id="KW-0997">Cell inner membrane</keyword>
<dbReference type="EMBL" id="CAKJVE010000004">
    <property type="protein sequence ID" value="CAG9711329.1"/>
    <property type="molecule type" value="Genomic_DNA"/>
</dbReference>
<dbReference type="GO" id="GO:0022857">
    <property type="term" value="F:transmembrane transporter activity"/>
    <property type="evidence" value="ECO:0007669"/>
    <property type="project" value="InterPro"/>
</dbReference>
<evidence type="ECO:0000256" key="4">
    <source>
        <dbReference type="ARBA" id="ARBA00022519"/>
    </source>
</evidence>
<evidence type="ECO:0000256" key="7">
    <source>
        <dbReference type="ARBA" id="ARBA00022989"/>
    </source>
</evidence>
<keyword evidence="5" id="KW-0762">Sugar transport</keyword>
<evidence type="ECO:0000256" key="6">
    <source>
        <dbReference type="ARBA" id="ARBA00022692"/>
    </source>
</evidence>
<accession>A0AA86JWF6</accession>
<organism evidence="12 13">
    <name type="scientific">Clostridium neonatale</name>
    <dbReference type="NCBI Taxonomy" id="137838"/>
    <lineage>
        <taxon>Bacteria</taxon>
        <taxon>Bacillati</taxon>
        <taxon>Bacillota</taxon>
        <taxon>Clostridia</taxon>
        <taxon>Eubacteriales</taxon>
        <taxon>Clostridiaceae</taxon>
        <taxon>Clostridium</taxon>
    </lineage>
</organism>
<evidence type="ECO:0000256" key="9">
    <source>
        <dbReference type="ARBA" id="ARBA00035611"/>
    </source>
</evidence>
<dbReference type="InterPro" id="IPR001851">
    <property type="entry name" value="ABC_transp_permease"/>
</dbReference>
<dbReference type="Proteomes" id="UP000789738">
    <property type="component" value="Unassembled WGS sequence"/>
</dbReference>
<keyword evidence="7 11" id="KW-1133">Transmembrane helix</keyword>
<comment type="function">
    <text evidence="9">Part of the binding-protein-dependent transport system for D-xylose. Probably responsible for the translocation of the substrate across the membrane.</text>
</comment>
<evidence type="ECO:0000256" key="2">
    <source>
        <dbReference type="ARBA" id="ARBA00022448"/>
    </source>
</evidence>
<evidence type="ECO:0000313" key="12">
    <source>
        <dbReference type="EMBL" id="CAG9711329.1"/>
    </source>
</evidence>
<sequence>MIMFSAYWLSRYKGMPFVFIILGALILFYSFVTNRTVIGRHIYALGGNEKATKLSGIKTKRVMFMVYVNMGVMAALAGLLFAARLNAAAPSAGEGFELDAIAACYIGGASASGGIGTIVGAIIGGLVMGILNNGMSLVGVGVDWQQAIKGLVLLAAVAFDIYNQSKK</sequence>
<evidence type="ECO:0000256" key="8">
    <source>
        <dbReference type="ARBA" id="ARBA00023136"/>
    </source>
</evidence>
<evidence type="ECO:0000256" key="11">
    <source>
        <dbReference type="SAM" id="Phobius"/>
    </source>
</evidence>
<feature type="transmembrane region" description="Helical" evidence="11">
    <location>
        <begin position="12"/>
        <end position="32"/>
    </location>
</feature>
<dbReference type="PANTHER" id="PTHR32196:SF32">
    <property type="entry name" value="XYLOSE TRANSPORT SYSTEM PERMEASE PROTEIN XYLH"/>
    <property type="match status" value="1"/>
</dbReference>
<comment type="subcellular location">
    <subcellularLocation>
        <location evidence="1">Cell membrane</location>
        <topology evidence="1">Multi-pass membrane protein</topology>
    </subcellularLocation>
</comment>
<dbReference type="PANTHER" id="PTHR32196">
    <property type="entry name" value="ABC TRANSPORTER PERMEASE PROTEIN YPHD-RELATED-RELATED"/>
    <property type="match status" value="1"/>
</dbReference>
<evidence type="ECO:0000256" key="1">
    <source>
        <dbReference type="ARBA" id="ARBA00004651"/>
    </source>
</evidence>
<gene>
    <name evidence="12" type="ORF">CNEO_45234</name>
</gene>
<dbReference type="GO" id="GO:0005886">
    <property type="term" value="C:plasma membrane"/>
    <property type="evidence" value="ECO:0007669"/>
    <property type="project" value="UniProtKB-SubCell"/>
</dbReference>
<name>A0AA86JWF6_9CLOT</name>
<protein>
    <recommendedName>
        <fullName evidence="10">Xylose transport system permease protein XylH</fullName>
    </recommendedName>
</protein>
<feature type="transmembrane region" description="Helical" evidence="11">
    <location>
        <begin position="104"/>
        <end position="132"/>
    </location>
</feature>